<protein>
    <submittedName>
        <fullName evidence="2">Uncharacterized protein</fullName>
    </submittedName>
</protein>
<gene>
    <name evidence="2" type="ORF">NE237_001205</name>
</gene>
<feature type="compositionally biased region" description="Acidic residues" evidence="1">
    <location>
        <begin position="61"/>
        <end position="72"/>
    </location>
</feature>
<reference evidence="2" key="1">
    <citation type="journal article" date="2023" name="Plant J.">
        <title>The genome of the king protea, Protea cynaroides.</title>
        <authorList>
            <person name="Chang J."/>
            <person name="Duong T.A."/>
            <person name="Schoeman C."/>
            <person name="Ma X."/>
            <person name="Roodt D."/>
            <person name="Barker N."/>
            <person name="Li Z."/>
            <person name="Van de Peer Y."/>
            <person name="Mizrachi E."/>
        </authorList>
    </citation>
    <scope>NUCLEOTIDE SEQUENCE</scope>
    <source>
        <tissue evidence="2">Young leaves</tissue>
    </source>
</reference>
<feature type="region of interest" description="Disordered" evidence="1">
    <location>
        <begin position="46"/>
        <end position="72"/>
    </location>
</feature>
<dbReference type="EMBL" id="JAMYWD010000003">
    <property type="protein sequence ID" value="KAJ4976099.1"/>
    <property type="molecule type" value="Genomic_DNA"/>
</dbReference>
<name>A0A9Q0KT26_9MAGN</name>
<comment type="caution">
    <text evidence="2">The sequence shown here is derived from an EMBL/GenBank/DDBJ whole genome shotgun (WGS) entry which is preliminary data.</text>
</comment>
<keyword evidence="3" id="KW-1185">Reference proteome</keyword>
<evidence type="ECO:0000313" key="2">
    <source>
        <dbReference type="EMBL" id="KAJ4976099.1"/>
    </source>
</evidence>
<evidence type="ECO:0000256" key="1">
    <source>
        <dbReference type="SAM" id="MobiDB-lite"/>
    </source>
</evidence>
<proteinExistence type="predicted"/>
<organism evidence="2 3">
    <name type="scientific">Protea cynaroides</name>
    <dbReference type="NCBI Taxonomy" id="273540"/>
    <lineage>
        <taxon>Eukaryota</taxon>
        <taxon>Viridiplantae</taxon>
        <taxon>Streptophyta</taxon>
        <taxon>Embryophyta</taxon>
        <taxon>Tracheophyta</taxon>
        <taxon>Spermatophyta</taxon>
        <taxon>Magnoliopsida</taxon>
        <taxon>Proteales</taxon>
        <taxon>Proteaceae</taxon>
        <taxon>Protea</taxon>
    </lineage>
</organism>
<evidence type="ECO:0000313" key="3">
    <source>
        <dbReference type="Proteomes" id="UP001141806"/>
    </source>
</evidence>
<dbReference type="AlphaFoldDB" id="A0A9Q0KT26"/>
<dbReference type="Proteomes" id="UP001141806">
    <property type="component" value="Unassembled WGS sequence"/>
</dbReference>
<accession>A0A9Q0KT26</accession>
<sequence>MIACITNVAVHDEVSQQKPMSVEPVGQQIPFGGLAPKEVRPSELLNTVSPPRTTVGRWADAEDDDDFDDEEGELQPGRVEVVYDDILAVDEALQTAAKAFIEVGKCNRG</sequence>